<evidence type="ECO:0000256" key="1">
    <source>
        <dbReference type="ARBA" id="ARBA00023172"/>
    </source>
</evidence>
<dbReference type="PANTHER" id="PTHR30349">
    <property type="entry name" value="PHAGE INTEGRASE-RELATED"/>
    <property type="match status" value="1"/>
</dbReference>
<dbReference type="SUPFAM" id="SSF56349">
    <property type="entry name" value="DNA breaking-rejoining enzymes"/>
    <property type="match status" value="1"/>
</dbReference>
<keyword evidence="5" id="KW-1185">Reference proteome</keyword>
<dbReference type="RefSeq" id="WP_239130811.1">
    <property type="nucleotide sequence ID" value="NZ_BAAAYJ010000006.1"/>
</dbReference>
<dbReference type="InterPro" id="IPR011010">
    <property type="entry name" value="DNA_brk_join_enz"/>
</dbReference>
<dbReference type="InterPro" id="IPR013762">
    <property type="entry name" value="Integrase-like_cat_sf"/>
</dbReference>
<dbReference type="GO" id="GO:0006310">
    <property type="term" value="P:DNA recombination"/>
    <property type="evidence" value="ECO:0007669"/>
    <property type="project" value="UniProtKB-KW"/>
</dbReference>
<comment type="caution">
    <text evidence="4">The sequence shown here is derived from an EMBL/GenBank/DDBJ whole genome shotgun (WGS) entry which is preliminary data.</text>
</comment>
<name>A0A919MSK4_9ACTN</name>
<dbReference type="Proteomes" id="UP000647172">
    <property type="component" value="Unassembled WGS sequence"/>
</dbReference>
<gene>
    <name evidence="4" type="ORF">Ani05nite_62020</name>
</gene>
<sequence length="477" mass="52947">MKSFEFQVWEITKRVDRKAKPYRVRWAVAGKRFEDTFRTKALANSFRSELVKAANDGQPFDTESGRPWAEARAQQAVTWYVHVREYMKGKWPRLAAKSRRGTVEALTHVTLLMTSGSRRGRPADAVLREALYVYALNPRRWSEEPSETHAAALAWLERASLPVTDLDTLAAVRRVLDGLCTRIDGKPAAASTIRRKRAIFYNAVGYAVELGRLDGNPIDRLQWTAPEVASGVDRRVVANPAQVTALLDALQSLGKRADRVTAFFGCLYYAGTRPSEAADLRRPDCVLPGSCVSCETELSDVTATPAGTCQHEKIKYGWGRITLAETAPRSGTAWTDDGQAHERRGLKHRARKDTRPVPIPPQLVALLHKHIKDYDTAPDGRLFRGLHGGPLSESVYDRWWKLARKQAFTPPQVASPLARRPYDLRHAAASLWLNADVPATEVARRLGHSVAVLLRVYANCIDGGDAGMNDRIGGALG</sequence>
<accession>A0A919MSK4</accession>
<dbReference type="EMBL" id="BOMQ01000074">
    <property type="protein sequence ID" value="GIE52668.1"/>
    <property type="molecule type" value="Genomic_DNA"/>
</dbReference>
<keyword evidence="1" id="KW-0233">DNA recombination</keyword>
<dbReference type="PANTHER" id="PTHR30349:SF64">
    <property type="entry name" value="PROPHAGE INTEGRASE INTD-RELATED"/>
    <property type="match status" value="1"/>
</dbReference>
<evidence type="ECO:0000259" key="3">
    <source>
        <dbReference type="PROSITE" id="PS51898"/>
    </source>
</evidence>
<proteinExistence type="predicted"/>
<dbReference type="GO" id="GO:0015074">
    <property type="term" value="P:DNA integration"/>
    <property type="evidence" value="ECO:0007669"/>
    <property type="project" value="InterPro"/>
</dbReference>
<organism evidence="4 5">
    <name type="scientific">Actinoplanes nipponensis</name>
    <dbReference type="NCBI Taxonomy" id="135950"/>
    <lineage>
        <taxon>Bacteria</taxon>
        <taxon>Bacillati</taxon>
        <taxon>Actinomycetota</taxon>
        <taxon>Actinomycetes</taxon>
        <taxon>Micromonosporales</taxon>
        <taxon>Micromonosporaceae</taxon>
        <taxon>Actinoplanes</taxon>
    </lineage>
</organism>
<dbReference type="AlphaFoldDB" id="A0A919MSK4"/>
<protein>
    <submittedName>
        <fullName evidence="4">Site-specific integrase</fullName>
    </submittedName>
</protein>
<dbReference type="InterPro" id="IPR002104">
    <property type="entry name" value="Integrase_catalytic"/>
</dbReference>
<feature type="region of interest" description="Disordered" evidence="2">
    <location>
        <begin position="329"/>
        <end position="354"/>
    </location>
</feature>
<evidence type="ECO:0000313" key="4">
    <source>
        <dbReference type="EMBL" id="GIE52668.1"/>
    </source>
</evidence>
<evidence type="ECO:0000256" key="2">
    <source>
        <dbReference type="SAM" id="MobiDB-lite"/>
    </source>
</evidence>
<reference evidence="4" key="1">
    <citation type="submission" date="2021-01" db="EMBL/GenBank/DDBJ databases">
        <title>Whole genome shotgun sequence of Actinoplanes nipponensis NBRC 14063.</title>
        <authorList>
            <person name="Komaki H."/>
            <person name="Tamura T."/>
        </authorList>
    </citation>
    <scope>NUCLEOTIDE SEQUENCE</scope>
    <source>
        <strain evidence="4">NBRC 14063</strain>
    </source>
</reference>
<feature type="domain" description="Tyr recombinase" evidence="3">
    <location>
        <begin position="233"/>
        <end position="470"/>
    </location>
</feature>
<dbReference type="PROSITE" id="PS51898">
    <property type="entry name" value="TYR_RECOMBINASE"/>
    <property type="match status" value="1"/>
</dbReference>
<dbReference type="InterPro" id="IPR050090">
    <property type="entry name" value="Tyrosine_recombinase_XerCD"/>
</dbReference>
<dbReference type="GO" id="GO:0003677">
    <property type="term" value="F:DNA binding"/>
    <property type="evidence" value="ECO:0007669"/>
    <property type="project" value="InterPro"/>
</dbReference>
<evidence type="ECO:0000313" key="5">
    <source>
        <dbReference type="Proteomes" id="UP000647172"/>
    </source>
</evidence>
<dbReference type="Gene3D" id="1.10.443.10">
    <property type="entry name" value="Intergrase catalytic core"/>
    <property type="match status" value="1"/>
</dbReference>